<dbReference type="EMBL" id="KZ772768">
    <property type="protein sequence ID" value="PTQ32712.1"/>
    <property type="molecule type" value="Genomic_DNA"/>
</dbReference>
<dbReference type="AlphaFoldDB" id="A0A2R6WFT2"/>
<reference evidence="3" key="1">
    <citation type="journal article" date="2017" name="Cell">
        <title>Insights into land plant evolution garnered from the Marchantia polymorpha genome.</title>
        <authorList>
            <person name="Bowman J.L."/>
            <person name="Kohchi T."/>
            <person name="Yamato K.T."/>
            <person name="Jenkins J."/>
            <person name="Shu S."/>
            <person name="Ishizaki K."/>
            <person name="Yamaoka S."/>
            <person name="Nishihama R."/>
            <person name="Nakamura Y."/>
            <person name="Berger F."/>
            <person name="Adam C."/>
            <person name="Aki S.S."/>
            <person name="Althoff F."/>
            <person name="Araki T."/>
            <person name="Arteaga-Vazquez M.A."/>
            <person name="Balasubrmanian S."/>
            <person name="Barry K."/>
            <person name="Bauer D."/>
            <person name="Boehm C.R."/>
            <person name="Briginshaw L."/>
            <person name="Caballero-Perez J."/>
            <person name="Catarino B."/>
            <person name="Chen F."/>
            <person name="Chiyoda S."/>
            <person name="Chovatia M."/>
            <person name="Davies K.M."/>
            <person name="Delmans M."/>
            <person name="Demura T."/>
            <person name="Dierschke T."/>
            <person name="Dolan L."/>
            <person name="Dorantes-Acosta A.E."/>
            <person name="Eklund D.M."/>
            <person name="Florent S.N."/>
            <person name="Flores-Sandoval E."/>
            <person name="Fujiyama A."/>
            <person name="Fukuzawa H."/>
            <person name="Galik B."/>
            <person name="Grimanelli D."/>
            <person name="Grimwood J."/>
            <person name="Grossniklaus U."/>
            <person name="Hamada T."/>
            <person name="Haseloff J."/>
            <person name="Hetherington A.J."/>
            <person name="Higo A."/>
            <person name="Hirakawa Y."/>
            <person name="Hundley H.N."/>
            <person name="Ikeda Y."/>
            <person name="Inoue K."/>
            <person name="Inoue S.I."/>
            <person name="Ishida S."/>
            <person name="Jia Q."/>
            <person name="Kakita M."/>
            <person name="Kanazawa T."/>
            <person name="Kawai Y."/>
            <person name="Kawashima T."/>
            <person name="Kennedy M."/>
            <person name="Kinose K."/>
            <person name="Kinoshita T."/>
            <person name="Kohara Y."/>
            <person name="Koide E."/>
            <person name="Komatsu K."/>
            <person name="Kopischke S."/>
            <person name="Kubo M."/>
            <person name="Kyozuka J."/>
            <person name="Lagercrantz U."/>
            <person name="Lin S.S."/>
            <person name="Lindquist E."/>
            <person name="Lipzen A.M."/>
            <person name="Lu C.W."/>
            <person name="De Luna E."/>
            <person name="Martienssen R.A."/>
            <person name="Minamino N."/>
            <person name="Mizutani M."/>
            <person name="Mizutani M."/>
            <person name="Mochizuki N."/>
            <person name="Monte I."/>
            <person name="Mosher R."/>
            <person name="Nagasaki H."/>
            <person name="Nakagami H."/>
            <person name="Naramoto S."/>
            <person name="Nishitani K."/>
            <person name="Ohtani M."/>
            <person name="Okamoto T."/>
            <person name="Okumura M."/>
            <person name="Phillips J."/>
            <person name="Pollak B."/>
            <person name="Reinders A."/>
            <person name="Rovekamp M."/>
            <person name="Sano R."/>
            <person name="Sawa S."/>
            <person name="Schmid M.W."/>
            <person name="Shirakawa M."/>
            <person name="Solano R."/>
            <person name="Spunde A."/>
            <person name="Suetsugu N."/>
            <person name="Sugano S."/>
            <person name="Sugiyama A."/>
            <person name="Sun R."/>
            <person name="Suzuki Y."/>
            <person name="Takenaka M."/>
            <person name="Takezawa D."/>
            <person name="Tomogane H."/>
            <person name="Tsuzuki M."/>
            <person name="Ueda T."/>
            <person name="Umeda M."/>
            <person name="Ward J.M."/>
            <person name="Watanabe Y."/>
            <person name="Yazaki K."/>
            <person name="Yokoyama R."/>
            <person name="Yoshitake Y."/>
            <person name="Yotsui I."/>
            <person name="Zachgo S."/>
            <person name="Schmutz J."/>
        </authorList>
    </citation>
    <scope>NUCLEOTIDE SEQUENCE [LARGE SCALE GENOMIC DNA]</scope>
    <source>
        <strain evidence="3">Tak-1</strain>
    </source>
</reference>
<dbReference type="Proteomes" id="UP000244005">
    <property type="component" value="Unassembled WGS sequence"/>
</dbReference>
<evidence type="ECO:0000313" key="2">
    <source>
        <dbReference type="EMBL" id="PTQ32712.1"/>
    </source>
</evidence>
<evidence type="ECO:0000313" key="3">
    <source>
        <dbReference type="Proteomes" id="UP000244005"/>
    </source>
</evidence>
<accession>A0A2R6WFT2</accession>
<proteinExistence type="predicted"/>
<keyword evidence="3" id="KW-1185">Reference proteome</keyword>
<sequence length="79" mass="8225">MEIESSDGCTDGRIRDTGVTTEALSALQYTSLLACLPLGAGYCTNRGAKEVFYSTGFSAETNPEDLPPFKGSRLGAGSA</sequence>
<protein>
    <submittedName>
        <fullName evidence="2">Uncharacterized protein</fullName>
    </submittedName>
</protein>
<evidence type="ECO:0000256" key="1">
    <source>
        <dbReference type="SAM" id="MobiDB-lite"/>
    </source>
</evidence>
<gene>
    <name evidence="2" type="ORF">MARPO_0096s0057</name>
</gene>
<organism evidence="2 3">
    <name type="scientific">Marchantia polymorpha</name>
    <name type="common">Common liverwort</name>
    <name type="synonym">Marchantia aquatica</name>
    <dbReference type="NCBI Taxonomy" id="3197"/>
    <lineage>
        <taxon>Eukaryota</taxon>
        <taxon>Viridiplantae</taxon>
        <taxon>Streptophyta</taxon>
        <taxon>Embryophyta</taxon>
        <taxon>Marchantiophyta</taxon>
        <taxon>Marchantiopsida</taxon>
        <taxon>Marchantiidae</taxon>
        <taxon>Marchantiales</taxon>
        <taxon>Marchantiaceae</taxon>
        <taxon>Marchantia</taxon>
    </lineage>
</organism>
<dbReference type="Gramene" id="Mp1g09430.1">
    <property type="protein sequence ID" value="Mp1g09430.1.cds1"/>
    <property type="gene ID" value="Mp1g09430"/>
</dbReference>
<name>A0A2R6WFT2_MARPO</name>
<feature type="region of interest" description="Disordered" evidence="1">
    <location>
        <begin position="58"/>
        <end position="79"/>
    </location>
</feature>